<keyword evidence="9" id="KW-0325">Glycoprotein</keyword>
<keyword evidence="7" id="KW-1133">Transmembrane helix</keyword>
<dbReference type="InterPro" id="IPR050401">
    <property type="entry name" value="Cyclic_nucleotide_synthase"/>
</dbReference>
<evidence type="ECO:0000256" key="2">
    <source>
        <dbReference type="ARBA" id="ARBA00004236"/>
    </source>
</evidence>
<comment type="subcellular location">
    <subcellularLocation>
        <location evidence="2">Cell membrane</location>
    </subcellularLocation>
    <subcellularLocation>
        <location evidence="1">Membrane</location>
        <topology evidence="1">Single-pass membrane protein</topology>
    </subcellularLocation>
</comment>
<feature type="domain" description="Guanylate cyclase" evidence="11">
    <location>
        <begin position="25"/>
        <end position="155"/>
    </location>
</feature>
<dbReference type="FunFam" id="3.30.70.1230:FF:000050">
    <property type="entry name" value="Guanylate cyclase"/>
    <property type="match status" value="1"/>
</dbReference>
<dbReference type="SMART" id="SM00044">
    <property type="entry name" value="CYCc"/>
    <property type="match status" value="1"/>
</dbReference>
<dbReference type="GO" id="GO:0004016">
    <property type="term" value="F:adenylate cyclase activity"/>
    <property type="evidence" value="ECO:0007669"/>
    <property type="project" value="TreeGrafter"/>
</dbReference>
<dbReference type="GO" id="GO:0001653">
    <property type="term" value="F:peptide receptor activity"/>
    <property type="evidence" value="ECO:0007669"/>
    <property type="project" value="TreeGrafter"/>
</dbReference>
<dbReference type="SUPFAM" id="SSF55073">
    <property type="entry name" value="Nucleotide cyclase"/>
    <property type="match status" value="1"/>
</dbReference>
<evidence type="ECO:0000313" key="13">
    <source>
        <dbReference type="EnsemblMetazoa" id="CapteP148998"/>
    </source>
</evidence>
<dbReference type="EnsemblMetazoa" id="CapteT148998">
    <property type="protein sequence ID" value="CapteP148998"/>
    <property type="gene ID" value="CapteG148998"/>
</dbReference>
<dbReference type="PROSITE" id="PS50125">
    <property type="entry name" value="GUANYLATE_CYCLASE_2"/>
    <property type="match status" value="1"/>
</dbReference>
<evidence type="ECO:0000256" key="4">
    <source>
        <dbReference type="ARBA" id="ARBA00022692"/>
    </source>
</evidence>
<dbReference type="OrthoDB" id="60033at2759"/>
<evidence type="ECO:0000313" key="14">
    <source>
        <dbReference type="Proteomes" id="UP000014760"/>
    </source>
</evidence>
<evidence type="ECO:0000256" key="6">
    <source>
        <dbReference type="ARBA" id="ARBA00022741"/>
    </source>
</evidence>
<dbReference type="GO" id="GO:0004383">
    <property type="term" value="F:guanylate cyclase activity"/>
    <property type="evidence" value="ECO:0007669"/>
    <property type="project" value="TreeGrafter"/>
</dbReference>
<dbReference type="Gene3D" id="3.30.70.1230">
    <property type="entry name" value="Nucleotide cyclase"/>
    <property type="match status" value="1"/>
</dbReference>
<dbReference type="CDD" id="cd07302">
    <property type="entry name" value="CHD"/>
    <property type="match status" value="1"/>
</dbReference>
<evidence type="ECO:0000256" key="7">
    <source>
        <dbReference type="ARBA" id="ARBA00022989"/>
    </source>
</evidence>
<dbReference type="GO" id="GO:0005886">
    <property type="term" value="C:plasma membrane"/>
    <property type="evidence" value="ECO:0007669"/>
    <property type="project" value="UniProtKB-SubCell"/>
</dbReference>
<dbReference type="STRING" id="283909.R7VIV0"/>
<dbReference type="InterPro" id="IPR029787">
    <property type="entry name" value="Nucleotide_cyclase"/>
</dbReference>
<dbReference type="AlphaFoldDB" id="R7VIV0"/>
<name>R7VIV0_CAPTE</name>
<keyword evidence="3" id="KW-1003">Cell membrane</keyword>
<proteinExistence type="predicted"/>
<keyword evidence="6" id="KW-0547">Nucleotide-binding</keyword>
<evidence type="ECO:0000256" key="8">
    <source>
        <dbReference type="ARBA" id="ARBA00023136"/>
    </source>
</evidence>
<reference evidence="13" key="3">
    <citation type="submission" date="2015-06" db="UniProtKB">
        <authorList>
            <consortium name="EnsemblMetazoa"/>
        </authorList>
    </citation>
    <scope>IDENTIFICATION</scope>
</reference>
<gene>
    <name evidence="12" type="ORF">CAPTEDRAFT_148998</name>
</gene>
<evidence type="ECO:0000256" key="5">
    <source>
        <dbReference type="ARBA" id="ARBA00022729"/>
    </source>
</evidence>
<organism evidence="12">
    <name type="scientific">Capitella teleta</name>
    <name type="common">Polychaete worm</name>
    <dbReference type="NCBI Taxonomy" id="283909"/>
    <lineage>
        <taxon>Eukaryota</taxon>
        <taxon>Metazoa</taxon>
        <taxon>Spiralia</taxon>
        <taxon>Lophotrochozoa</taxon>
        <taxon>Annelida</taxon>
        <taxon>Polychaeta</taxon>
        <taxon>Sedentaria</taxon>
        <taxon>Scolecida</taxon>
        <taxon>Capitellidae</taxon>
        <taxon>Capitella</taxon>
    </lineage>
</organism>
<dbReference type="Pfam" id="PF00211">
    <property type="entry name" value="Guanylate_cyc"/>
    <property type="match status" value="1"/>
</dbReference>
<dbReference type="PANTHER" id="PTHR11920">
    <property type="entry name" value="GUANYLYL CYCLASE"/>
    <property type="match status" value="1"/>
</dbReference>
<dbReference type="Proteomes" id="UP000014760">
    <property type="component" value="Unassembled WGS sequence"/>
</dbReference>
<dbReference type="EMBL" id="KB293691">
    <property type="protein sequence ID" value="ELU15640.1"/>
    <property type="molecule type" value="Genomic_DNA"/>
</dbReference>
<dbReference type="HOGENOM" id="CLU_001072_6_1_1"/>
<sequence>MLPKSVARQLKFGKSVHAKQYEATTVYFSDIADFADISSTSEPMQVVTFLNNVYSFMDAKMNMYDVYKMETIGSVYMVVSGVPVSNGQRHVVEIANLAVDILQVTEDFVIPHMPLRPLRLRIGIHSGSCCAGVVGNKMPRYCLFGDTINTASRMQSYGLPGKIHVSKGTRDLLEEVGGFVVEPRGRIDIKGKGDMATFWLVSKINPKNEGKKRGVVLQTDSSREAWMETA</sequence>
<dbReference type="GO" id="GO:0007168">
    <property type="term" value="P:receptor guanylyl cyclase signaling pathway"/>
    <property type="evidence" value="ECO:0007669"/>
    <property type="project" value="TreeGrafter"/>
</dbReference>
<keyword evidence="8" id="KW-0472">Membrane</keyword>
<evidence type="ECO:0000256" key="1">
    <source>
        <dbReference type="ARBA" id="ARBA00004167"/>
    </source>
</evidence>
<reference evidence="14" key="1">
    <citation type="submission" date="2012-12" db="EMBL/GenBank/DDBJ databases">
        <authorList>
            <person name="Hellsten U."/>
            <person name="Grimwood J."/>
            <person name="Chapman J.A."/>
            <person name="Shapiro H."/>
            <person name="Aerts A."/>
            <person name="Otillar R.P."/>
            <person name="Terry A.Y."/>
            <person name="Boore J.L."/>
            <person name="Simakov O."/>
            <person name="Marletaz F."/>
            <person name="Cho S.-J."/>
            <person name="Edsinger-Gonzales E."/>
            <person name="Havlak P."/>
            <person name="Kuo D.-H."/>
            <person name="Larsson T."/>
            <person name="Lv J."/>
            <person name="Arendt D."/>
            <person name="Savage R."/>
            <person name="Osoegawa K."/>
            <person name="de Jong P."/>
            <person name="Lindberg D.R."/>
            <person name="Seaver E.C."/>
            <person name="Weisblat D.A."/>
            <person name="Putnam N.H."/>
            <person name="Grigoriev I.V."/>
            <person name="Rokhsar D.S."/>
        </authorList>
    </citation>
    <scope>NUCLEOTIDE SEQUENCE</scope>
    <source>
        <strain evidence="14">I ESC-2004</strain>
    </source>
</reference>
<keyword evidence="5" id="KW-0732">Signal</keyword>
<dbReference type="InterPro" id="IPR001054">
    <property type="entry name" value="A/G_cyclase"/>
</dbReference>
<dbReference type="PANTHER" id="PTHR11920:SF499">
    <property type="entry name" value="GUANYLATE CYCLASE DOMAIN-CONTAINING PROTEIN"/>
    <property type="match status" value="1"/>
</dbReference>
<dbReference type="GO" id="GO:0000166">
    <property type="term" value="F:nucleotide binding"/>
    <property type="evidence" value="ECO:0007669"/>
    <property type="project" value="UniProtKB-KW"/>
</dbReference>
<keyword evidence="14" id="KW-1185">Reference proteome</keyword>
<dbReference type="GO" id="GO:0035556">
    <property type="term" value="P:intracellular signal transduction"/>
    <property type="evidence" value="ECO:0007669"/>
    <property type="project" value="InterPro"/>
</dbReference>
<dbReference type="OMA" id="AHATHIC"/>
<keyword evidence="10" id="KW-0456">Lyase</keyword>
<keyword evidence="4" id="KW-0812">Transmembrane</keyword>
<protein>
    <recommendedName>
        <fullName evidence="11">Guanylate cyclase domain-containing protein</fullName>
    </recommendedName>
</protein>
<dbReference type="EMBL" id="AMQN01004510">
    <property type="status" value="NOT_ANNOTATED_CDS"/>
    <property type="molecule type" value="Genomic_DNA"/>
</dbReference>
<evidence type="ECO:0000256" key="10">
    <source>
        <dbReference type="ARBA" id="ARBA00023239"/>
    </source>
</evidence>
<reference evidence="12 14" key="2">
    <citation type="journal article" date="2013" name="Nature">
        <title>Insights into bilaterian evolution from three spiralian genomes.</title>
        <authorList>
            <person name="Simakov O."/>
            <person name="Marletaz F."/>
            <person name="Cho S.J."/>
            <person name="Edsinger-Gonzales E."/>
            <person name="Havlak P."/>
            <person name="Hellsten U."/>
            <person name="Kuo D.H."/>
            <person name="Larsson T."/>
            <person name="Lv J."/>
            <person name="Arendt D."/>
            <person name="Savage R."/>
            <person name="Osoegawa K."/>
            <person name="de Jong P."/>
            <person name="Grimwood J."/>
            <person name="Chapman J.A."/>
            <person name="Shapiro H."/>
            <person name="Aerts A."/>
            <person name="Otillar R.P."/>
            <person name="Terry A.Y."/>
            <person name="Boore J.L."/>
            <person name="Grigoriev I.V."/>
            <person name="Lindberg D.R."/>
            <person name="Seaver E.C."/>
            <person name="Weisblat D.A."/>
            <person name="Putnam N.H."/>
            <person name="Rokhsar D.S."/>
        </authorList>
    </citation>
    <scope>NUCLEOTIDE SEQUENCE</scope>
    <source>
        <strain evidence="12 14">I ESC-2004</strain>
    </source>
</reference>
<accession>R7VIV0</accession>
<evidence type="ECO:0000256" key="3">
    <source>
        <dbReference type="ARBA" id="ARBA00022475"/>
    </source>
</evidence>
<evidence type="ECO:0000256" key="9">
    <source>
        <dbReference type="ARBA" id="ARBA00023180"/>
    </source>
</evidence>
<evidence type="ECO:0000259" key="11">
    <source>
        <dbReference type="PROSITE" id="PS50125"/>
    </source>
</evidence>
<evidence type="ECO:0000313" key="12">
    <source>
        <dbReference type="EMBL" id="ELU15640.1"/>
    </source>
</evidence>